<dbReference type="CDD" id="cd00200">
    <property type="entry name" value="WD40"/>
    <property type="match status" value="1"/>
</dbReference>
<dbReference type="InterPro" id="IPR036322">
    <property type="entry name" value="WD40_repeat_dom_sf"/>
</dbReference>
<dbReference type="InterPro" id="IPR015943">
    <property type="entry name" value="WD40/YVTN_repeat-like_dom_sf"/>
</dbReference>
<dbReference type="PANTHER" id="PTHR19878">
    <property type="entry name" value="AUTOPHAGY PROTEIN 16-LIKE"/>
    <property type="match status" value="1"/>
</dbReference>
<keyword evidence="3" id="KW-0677">Repeat</keyword>
<accession>A0AAJ7LCD9</accession>
<dbReference type="Pfam" id="PF00400">
    <property type="entry name" value="WD40"/>
    <property type="match status" value="6"/>
</dbReference>
<dbReference type="Gene3D" id="2.130.10.10">
    <property type="entry name" value="YVTN repeat-like/Quinoprotein amine dehydrogenase"/>
    <property type="match status" value="3"/>
</dbReference>
<feature type="repeat" description="WD" evidence="4">
    <location>
        <begin position="376"/>
        <end position="417"/>
    </location>
</feature>
<feature type="domain" description="Autophagy-related protein 16" evidence="6">
    <location>
        <begin position="93"/>
        <end position="262"/>
    </location>
</feature>
<feature type="compositionally biased region" description="Basic and acidic residues" evidence="5">
    <location>
        <begin position="263"/>
        <end position="276"/>
    </location>
</feature>
<dbReference type="KEGG" id="lcf:108874433"/>
<feature type="region of interest" description="Disordered" evidence="5">
    <location>
        <begin position="260"/>
        <end position="328"/>
    </location>
</feature>
<dbReference type="InterPro" id="IPR045160">
    <property type="entry name" value="ATG16"/>
</dbReference>
<feature type="compositionally biased region" description="Low complexity" evidence="5">
    <location>
        <begin position="292"/>
        <end position="304"/>
    </location>
</feature>
<proteinExistence type="inferred from homology"/>
<evidence type="ECO:0000313" key="7">
    <source>
        <dbReference type="Proteomes" id="UP000694890"/>
    </source>
</evidence>
<protein>
    <submittedName>
        <fullName evidence="8">Protein Atg16l2-like</fullName>
    </submittedName>
</protein>
<evidence type="ECO:0000256" key="2">
    <source>
        <dbReference type="ARBA" id="ARBA00022574"/>
    </source>
</evidence>
<feature type="region of interest" description="Disordered" evidence="5">
    <location>
        <begin position="40"/>
        <end position="88"/>
    </location>
</feature>
<dbReference type="SUPFAM" id="SSF50978">
    <property type="entry name" value="WD40 repeat-like"/>
    <property type="match status" value="1"/>
</dbReference>
<feature type="repeat" description="WD" evidence="4">
    <location>
        <begin position="420"/>
        <end position="461"/>
    </location>
</feature>
<dbReference type="InterPro" id="IPR013923">
    <property type="entry name" value="Autophagy-rel_prot_16_dom"/>
</dbReference>
<feature type="repeat" description="WD" evidence="4">
    <location>
        <begin position="462"/>
        <end position="503"/>
    </location>
</feature>
<dbReference type="InterPro" id="IPR020472">
    <property type="entry name" value="WD40_PAC1"/>
</dbReference>
<sequence>MVRRLKEDKTDFDLSLIRSGNARAGGGWLRHRQLAARATSLRPAPSDGRGCGASWPLSPPGESRQIQPEGQTREAPVLPPGGSGRSAETWKRHIVRQLKHRDLSQHAMFQDLIRFYTQLLEKTSLAKGILSCSLRRPSPDSSSSISALLHQNSQLKKTTGELAYQVVELQQQIKIKECVLEEQHARLAEEECRLAGAFDSHRELQERVERVQGKNGVLKTEYDALLERQRGAETRLREEKVRGGHLVEDMIHLKQQAAARMNSRNERRSRAREANLQKELQTAARSKVTIDSSSSAPTSRSTSPKNENQDQESTEQRHTRLFRSASATSPRILSSIRELFDRKRRGHSVCSLEEDLTCPVGICLSARVPARALHVLDAHEQGINAVRFSSSSDLLATGGTDRVIKLWEVRAGSLTHRATLDGSTEGITCIEFDPTGLRILAASYDKSALLWRLDDSVPKLTLTGHIRKVTAARFSSLPHQVVTGSADRTIRLWDLQRAACVQVVEVASYCSDLVCSENCIISGHFDSKIRVWDTRAVSCVQELPAQGKVTSLDLSADHRQLLSCCRDDCLQLVDLRRRSNDRMCFRAEGFKCGSDSTKAVISPDGCFLAAGSADGTVYVWNASTNNLETRLPDKHSSSISAVSWSLSGEYVVSVDKSRRAVLWSDI</sequence>
<dbReference type="PRINTS" id="PR00320">
    <property type="entry name" value="GPROTEINBRPT"/>
</dbReference>
<dbReference type="Pfam" id="PF08614">
    <property type="entry name" value="ATG16"/>
    <property type="match status" value="1"/>
</dbReference>
<feature type="repeat" description="WD" evidence="4">
    <location>
        <begin position="602"/>
        <end position="630"/>
    </location>
</feature>
<dbReference type="InterPro" id="IPR001680">
    <property type="entry name" value="WD40_rpt"/>
</dbReference>
<dbReference type="SMART" id="SM00320">
    <property type="entry name" value="WD40"/>
    <property type="match status" value="7"/>
</dbReference>
<dbReference type="PROSITE" id="PS50082">
    <property type="entry name" value="WD_REPEATS_2"/>
    <property type="match status" value="4"/>
</dbReference>
<name>A0AAJ7LCD9_LATCA</name>
<evidence type="ECO:0000256" key="5">
    <source>
        <dbReference type="SAM" id="MobiDB-lite"/>
    </source>
</evidence>
<dbReference type="Proteomes" id="UP000694890">
    <property type="component" value="Unplaced"/>
</dbReference>
<dbReference type="PANTHER" id="PTHR19878:SF7">
    <property type="entry name" value="PROTEIN ATG16L2"/>
    <property type="match status" value="1"/>
</dbReference>
<dbReference type="GeneID" id="108874433"/>
<dbReference type="RefSeq" id="XP_018518399.1">
    <property type="nucleotide sequence ID" value="XM_018662883.2"/>
</dbReference>
<dbReference type="PROSITE" id="PS50294">
    <property type="entry name" value="WD_REPEATS_REGION"/>
    <property type="match status" value="3"/>
</dbReference>
<reference evidence="8" key="1">
    <citation type="submission" date="2025-08" db="UniProtKB">
        <authorList>
            <consortium name="RefSeq"/>
        </authorList>
    </citation>
    <scope>IDENTIFICATION</scope>
    <source>
        <tissue evidence="8">Brain</tissue>
    </source>
</reference>
<dbReference type="GO" id="GO:0000045">
    <property type="term" value="P:autophagosome assembly"/>
    <property type="evidence" value="ECO:0007669"/>
    <property type="project" value="InterPro"/>
</dbReference>
<comment type="similarity">
    <text evidence="1">Belongs to the WD repeat ATG16 family.</text>
</comment>
<evidence type="ECO:0000256" key="3">
    <source>
        <dbReference type="ARBA" id="ARBA00022737"/>
    </source>
</evidence>
<gene>
    <name evidence="8" type="primary">LOC108874433</name>
</gene>
<evidence type="ECO:0000256" key="1">
    <source>
        <dbReference type="ARBA" id="ARBA00009271"/>
    </source>
</evidence>
<dbReference type="AlphaFoldDB" id="A0AAJ7LCD9"/>
<dbReference type="PROSITE" id="PS00678">
    <property type="entry name" value="WD_REPEATS_1"/>
    <property type="match status" value="3"/>
</dbReference>
<organism evidence="7 8">
    <name type="scientific">Lates calcarifer</name>
    <name type="common">Barramundi</name>
    <name type="synonym">Holocentrus calcarifer</name>
    <dbReference type="NCBI Taxonomy" id="8187"/>
    <lineage>
        <taxon>Eukaryota</taxon>
        <taxon>Metazoa</taxon>
        <taxon>Chordata</taxon>
        <taxon>Craniata</taxon>
        <taxon>Vertebrata</taxon>
        <taxon>Euteleostomi</taxon>
        <taxon>Actinopterygii</taxon>
        <taxon>Neopterygii</taxon>
        <taxon>Teleostei</taxon>
        <taxon>Neoteleostei</taxon>
        <taxon>Acanthomorphata</taxon>
        <taxon>Carangaria</taxon>
        <taxon>Carangaria incertae sedis</taxon>
        <taxon>Centropomidae</taxon>
        <taxon>Lates</taxon>
    </lineage>
</organism>
<evidence type="ECO:0000256" key="4">
    <source>
        <dbReference type="PROSITE-ProRule" id="PRU00221"/>
    </source>
</evidence>
<dbReference type="InterPro" id="IPR019775">
    <property type="entry name" value="WD40_repeat_CS"/>
</dbReference>
<evidence type="ECO:0000259" key="6">
    <source>
        <dbReference type="Pfam" id="PF08614"/>
    </source>
</evidence>
<evidence type="ECO:0000313" key="8">
    <source>
        <dbReference type="RefSeq" id="XP_018518399.1"/>
    </source>
</evidence>
<keyword evidence="2 4" id="KW-0853">WD repeat</keyword>